<dbReference type="InterPro" id="IPR042099">
    <property type="entry name" value="ANL_N_sf"/>
</dbReference>
<dbReference type="GO" id="GO:0005737">
    <property type="term" value="C:cytoplasm"/>
    <property type="evidence" value="ECO:0007669"/>
    <property type="project" value="TreeGrafter"/>
</dbReference>
<dbReference type="SUPFAM" id="SSF56801">
    <property type="entry name" value="Acetyl-CoA synthetase-like"/>
    <property type="match status" value="1"/>
</dbReference>
<keyword evidence="1" id="KW-0596">Phosphopantetheine</keyword>
<dbReference type="GO" id="GO:0031177">
    <property type="term" value="F:phosphopantetheine binding"/>
    <property type="evidence" value="ECO:0007669"/>
    <property type="project" value="InterPro"/>
</dbReference>
<dbReference type="InterPro" id="IPR029063">
    <property type="entry name" value="SAM-dependent_MTases_sf"/>
</dbReference>
<organism evidence="5 6">
    <name type="scientific">Dyella marensis</name>
    <dbReference type="NCBI Taxonomy" id="500610"/>
    <lineage>
        <taxon>Bacteria</taxon>
        <taxon>Pseudomonadati</taxon>
        <taxon>Pseudomonadota</taxon>
        <taxon>Gammaproteobacteria</taxon>
        <taxon>Lysobacterales</taxon>
        <taxon>Rhodanobacteraceae</taxon>
        <taxon>Dyella</taxon>
    </lineage>
</organism>
<evidence type="ECO:0000256" key="1">
    <source>
        <dbReference type="ARBA" id="ARBA00022450"/>
    </source>
</evidence>
<dbReference type="InterPro" id="IPR020806">
    <property type="entry name" value="PKS_PP-bd"/>
</dbReference>
<dbReference type="InterPro" id="IPR010071">
    <property type="entry name" value="AA_adenyl_dom"/>
</dbReference>
<dbReference type="FunFam" id="3.40.50.12780:FF:000012">
    <property type="entry name" value="Non-ribosomal peptide synthetase"/>
    <property type="match status" value="1"/>
</dbReference>
<protein>
    <submittedName>
        <fullName evidence="5">Amino acid adenylation domain-containing protein</fullName>
    </submittedName>
</protein>
<sequence length="1024" mass="111485">MEGFSLDGAYIDVPKAPQQGLPNVSFAALFERQVELTPDAVALVFGDASLSYGELDARANRLAAWLSEKGIRSEDIVAIALPRSFESIVAILAAHKLGAAYLPLDLDYPEQRLIYMLEDAAPACVLGFRETVLKTPPALPVYLLDDADIRAEIEALPPSRIGIAHDAKAAQHAAYVIYTSGSTGQPKGVVATHAGVAALVTTYRERLRIEPESRVLQFASLSFDASFAEIAMALALGARLVMAPSDDLLPGTNLAALCERQRITHLALPPSLLALMTPGDLPGVETLVVGGEACPAELAAKWARMHRLVNCYGPTEATVDALISAPIDTEAKAAVPIGSPVSDAAAYILDASLRRVPEGDEGELYLAGPGLARGYLQRPGLTAARFHPDPFGPPGARMYRTGDVVRQLADGSLCFVGRADQQVKLNGLRIELEEIEAWLRRDATVAQAAVLMREDRIGHRQLVGYVVPKHGRQEAMRDAGYEMQQVEQWQVLHDGLYSQHAELADDEDFGGWDSSYDGAPIPLEEMREWRDAIVGKILDLRPQRLLEIGVGTGLILWKVAPHCAFYCGTDFSLPVIDSLKARVAGHPQLRERVDLRCQPAHEIGDLPMGGFDTIVINSVLQYFPGAGYLSAVLRQCAALLAPGGRMLIGDVPDFRLMRCFATSVAWHRAGGGDSRAIRHVAEEEMRLENEMLVDPGYFSALPQQIGDLVGVDIQLKRGRARNEMTRYRYDVVLHMRGTPVHSAAALPTLAWGRDIDTLASLRQRLLAVRSEGLRVSAIVNARLTSEFEISHRIWGGREDASAPAVDPEDLRTLGAELGYQMAVTWSPDRTGRHFDAVFLPVSDARGAALDSLYLAPTIAAGSPLCHDPGAMQDHRGYVAALRERLGEHLPSFMLPGSIVVLAELPLTANGKLDRQALPAPTGAAVLRRAYEPPQGDVEQLLAELWESLLGVWQVGRSDHFFELGGNSLLAIQLASRMRDALHVDVPIRTLFEAPTLSALAEQLAHARHSTRLRLRRMQPRESAQ</sequence>
<dbReference type="Gene3D" id="3.40.50.12780">
    <property type="entry name" value="N-terminal domain of ligase-like"/>
    <property type="match status" value="1"/>
</dbReference>
<evidence type="ECO:0000313" key="5">
    <source>
        <dbReference type="EMBL" id="SFE00072.1"/>
    </source>
</evidence>
<dbReference type="Pfam" id="PF00501">
    <property type="entry name" value="AMP-binding"/>
    <property type="match status" value="1"/>
</dbReference>
<keyword evidence="6" id="KW-1185">Reference proteome</keyword>
<dbReference type="Gene3D" id="3.40.50.150">
    <property type="entry name" value="Vaccinia Virus protein VP39"/>
    <property type="match status" value="1"/>
</dbReference>
<dbReference type="GO" id="GO:0043041">
    <property type="term" value="P:amino acid activation for nonribosomal peptide biosynthetic process"/>
    <property type="evidence" value="ECO:0007669"/>
    <property type="project" value="TreeGrafter"/>
</dbReference>
<gene>
    <name evidence="5" type="ORF">SAMN02799615_00058</name>
</gene>
<dbReference type="InterPro" id="IPR009081">
    <property type="entry name" value="PP-bd_ACP"/>
</dbReference>
<dbReference type="SUPFAM" id="SSF47336">
    <property type="entry name" value="ACP-like"/>
    <property type="match status" value="1"/>
</dbReference>
<dbReference type="InterPro" id="IPR000873">
    <property type="entry name" value="AMP-dep_synth/lig_dom"/>
</dbReference>
<feature type="domain" description="Carrier" evidence="4">
    <location>
        <begin position="932"/>
        <end position="1007"/>
    </location>
</feature>
<dbReference type="EMBL" id="FONH01000001">
    <property type="protein sequence ID" value="SFE00072.1"/>
    <property type="molecule type" value="Genomic_DNA"/>
</dbReference>
<keyword evidence="3" id="KW-0677">Repeat</keyword>
<dbReference type="STRING" id="500610.SAMN02799615_00058"/>
<dbReference type="FunFam" id="2.30.38.10:FF:000001">
    <property type="entry name" value="Non-ribosomal peptide synthetase PvdI"/>
    <property type="match status" value="1"/>
</dbReference>
<dbReference type="SMART" id="SM00823">
    <property type="entry name" value="PKS_PP"/>
    <property type="match status" value="1"/>
</dbReference>
<evidence type="ECO:0000256" key="3">
    <source>
        <dbReference type="ARBA" id="ARBA00022737"/>
    </source>
</evidence>
<name>A0A1I1WYE3_9GAMM</name>
<dbReference type="InterPro" id="IPR013217">
    <property type="entry name" value="Methyltransf_12"/>
</dbReference>
<dbReference type="FunFam" id="1.10.1200.10:FF:000016">
    <property type="entry name" value="Non-ribosomal peptide synthase"/>
    <property type="match status" value="1"/>
</dbReference>
<dbReference type="Gene3D" id="1.10.1200.10">
    <property type="entry name" value="ACP-like"/>
    <property type="match status" value="1"/>
</dbReference>
<evidence type="ECO:0000259" key="4">
    <source>
        <dbReference type="PROSITE" id="PS50075"/>
    </source>
</evidence>
<dbReference type="GO" id="GO:0072330">
    <property type="term" value="P:monocarboxylic acid biosynthetic process"/>
    <property type="evidence" value="ECO:0007669"/>
    <property type="project" value="UniProtKB-ARBA"/>
</dbReference>
<dbReference type="CDD" id="cd02440">
    <property type="entry name" value="AdoMet_MTases"/>
    <property type="match status" value="1"/>
</dbReference>
<dbReference type="PANTHER" id="PTHR45527:SF1">
    <property type="entry name" value="FATTY ACID SYNTHASE"/>
    <property type="match status" value="1"/>
</dbReference>
<dbReference type="PROSITE" id="PS50075">
    <property type="entry name" value="CARRIER"/>
    <property type="match status" value="1"/>
</dbReference>
<dbReference type="PROSITE" id="PS00012">
    <property type="entry name" value="PHOSPHOPANTETHEINE"/>
    <property type="match status" value="1"/>
</dbReference>
<dbReference type="InterPro" id="IPR036736">
    <property type="entry name" value="ACP-like_sf"/>
</dbReference>
<dbReference type="NCBIfam" id="TIGR01733">
    <property type="entry name" value="AA-adenyl-dom"/>
    <property type="match status" value="1"/>
</dbReference>
<dbReference type="PROSITE" id="PS00455">
    <property type="entry name" value="AMP_BINDING"/>
    <property type="match status" value="1"/>
</dbReference>
<dbReference type="InterPro" id="IPR045851">
    <property type="entry name" value="AMP-bd_C_sf"/>
</dbReference>
<dbReference type="Gene3D" id="3.30.300.30">
    <property type="match status" value="2"/>
</dbReference>
<dbReference type="AlphaFoldDB" id="A0A1I1WYE3"/>
<dbReference type="Pfam" id="PF08242">
    <property type="entry name" value="Methyltransf_12"/>
    <property type="match status" value="1"/>
</dbReference>
<accession>A0A1I1WYE3</accession>
<dbReference type="GO" id="GO:0044550">
    <property type="term" value="P:secondary metabolite biosynthetic process"/>
    <property type="evidence" value="ECO:0007669"/>
    <property type="project" value="TreeGrafter"/>
</dbReference>
<evidence type="ECO:0000256" key="2">
    <source>
        <dbReference type="ARBA" id="ARBA00022553"/>
    </source>
</evidence>
<dbReference type="Pfam" id="PF00550">
    <property type="entry name" value="PP-binding"/>
    <property type="match status" value="1"/>
</dbReference>
<dbReference type="InterPro" id="IPR006162">
    <property type="entry name" value="Ppantetheine_attach_site"/>
</dbReference>
<dbReference type="Proteomes" id="UP000199477">
    <property type="component" value="Unassembled WGS sequence"/>
</dbReference>
<dbReference type="RefSeq" id="WP_026634128.1">
    <property type="nucleotide sequence ID" value="NZ_FONH01000001.1"/>
</dbReference>
<dbReference type="FunFam" id="3.40.50.980:FF:000001">
    <property type="entry name" value="Non-ribosomal peptide synthetase"/>
    <property type="match status" value="1"/>
</dbReference>
<reference evidence="6" key="1">
    <citation type="submission" date="2016-10" db="EMBL/GenBank/DDBJ databases">
        <authorList>
            <person name="Varghese N."/>
            <person name="Submissions S."/>
        </authorList>
    </citation>
    <scope>NUCLEOTIDE SEQUENCE [LARGE SCALE GENOMIC DNA]</scope>
    <source>
        <strain evidence="6">UNC178MFTsu3.1</strain>
    </source>
</reference>
<evidence type="ECO:0000313" key="6">
    <source>
        <dbReference type="Proteomes" id="UP000199477"/>
    </source>
</evidence>
<proteinExistence type="predicted"/>
<dbReference type="InterPro" id="IPR020845">
    <property type="entry name" value="AMP-binding_CS"/>
</dbReference>
<dbReference type="PANTHER" id="PTHR45527">
    <property type="entry name" value="NONRIBOSOMAL PEPTIDE SYNTHETASE"/>
    <property type="match status" value="1"/>
</dbReference>
<keyword evidence="2" id="KW-0597">Phosphoprotein</keyword>
<dbReference type="SUPFAM" id="SSF53335">
    <property type="entry name" value="S-adenosyl-L-methionine-dependent methyltransferases"/>
    <property type="match status" value="1"/>
</dbReference>